<feature type="region of interest" description="Disordered" evidence="1">
    <location>
        <begin position="228"/>
        <end position="254"/>
    </location>
</feature>
<keyword evidence="2" id="KW-0812">Transmembrane</keyword>
<feature type="transmembrane region" description="Helical" evidence="2">
    <location>
        <begin position="60"/>
        <end position="78"/>
    </location>
</feature>
<keyword evidence="4" id="KW-1185">Reference proteome</keyword>
<organism evidence="3 4">
    <name type="scientific">Pristionchus entomophagus</name>
    <dbReference type="NCBI Taxonomy" id="358040"/>
    <lineage>
        <taxon>Eukaryota</taxon>
        <taxon>Metazoa</taxon>
        <taxon>Ecdysozoa</taxon>
        <taxon>Nematoda</taxon>
        <taxon>Chromadorea</taxon>
        <taxon>Rhabditida</taxon>
        <taxon>Rhabditina</taxon>
        <taxon>Diplogasteromorpha</taxon>
        <taxon>Diplogasteroidea</taxon>
        <taxon>Neodiplogasteridae</taxon>
        <taxon>Pristionchus</taxon>
    </lineage>
</organism>
<keyword evidence="2" id="KW-0472">Membrane</keyword>
<protein>
    <recommendedName>
        <fullName evidence="5">G protein-coupled receptor</fullName>
    </recommendedName>
</protein>
<accession>A0AAV5U244</accession>
<gene>
    <name evidence="3" type="ORF">PENTCL1PPCAC_23063</name>
</gene>
<evidence type="ECO:0000313" key="3">
    <source>
        <dbReference type="EMBL" id="GMT00889.1"/>
    </source>
</evidence>
<sequence>SSPCASPLPQKSARRTIRRVVHSHKCLNIEIGDILVIVSILGVFSNAAHLGVGDSINAPLVWGLLNAACAGLAVVGGLRRNPVMLIPYMVTLVIDTVTAFASLVFALYSLLLTNTISDTDEYLYSGDISYDSSSLILTWTSAGRLSLVILINLIFYYVCHAARGVFITERCRKECCILPLPYRSPQISHRSKSSRSNSFDSAYETTYLSCLFQIGSVSMQVPIKFRMDQPPPPYRARKESGNSDKSTEKRKSSVAVVPLLSQSRLPSLRLSSVTESHNELYQNTWHGASILAGRSPSSYSNDSIFYEPTPRHSYPIARQSNRLVSFAESHNELYANASSLL</sequence>
<evidence type="ECO:0008006" key="5">
    <source>
        <dbReference type="Google" id="ProtNLM"/>
    </source>
</evidence>
<feature type="transmembrane region" description="Helical" evidence="2">
    <location>
        <begin position="27"/>
        <end position="48"/>
    </location>
</feature>
<reference evidence="3" key="1">
    <citation type="submission" date="2023-10" db="EMBL/GenBank/DDBJ databases">
        <title>Genome assembly of Pristionchus species.</title>
        <authorList>
            <person name="Yoshida K."/>
            <person name="Sommer R.J."/>
        </authorList>
    </citation>
    <scope>NUCLEOTIDE SEQUENCE</scope>
    <source>
        <strain evidence="3">RS0144</strain>
    </source>
</reference>
<feature type="transmembrane region" description="Helical" evidence="2">
    <location>
        <begin position="136"/>
        <end position="158"/>
    </location>
</feature>
<evidence type="ECO:0000256" key="1">
    <source>
        <dbReference type="SAM" id="MobiDB-lite"/>
    </source>
</evidence>
<comment type="caution">
    <text evidence="3">The sequence shown here is derived from an EMBL/GenBank/DDBJ whole genome shotgun (WGS) entry which is preliminary data.</text>
</comment>
<proteinExistence type="predicted"/>
<feature type="compositionally biased region" description="Basic and acidic residues" evidence="1">
    <location>
        <begin position="236"/>
        <end position="251"/>
    </location>
</feature>
<keyword evidence="2" id="KW-1133">Transmembrane helix</keyword>
<feature type="non-terminal residue" evidence="3">
    <location>
        <position position="1"/>
    </location>
</feature>
<evidence type="ECO:0000256" key="2">
    <source>
        <dbReference type="SAM" id="Phobius"/>
    </source>
</evidence>
<dbReference type="Proteomes" id="UP001432027">
    <property type="component" value="Unassembled WGS sequence"/>
</dbReference>
<dbReference type="AlphaFoldDB" id="A0AAV5U244"/>
<feature type="transmembrane region" description="Helical" evidence="2">
    <location>
        <begin position="90"/>
        <end position="116"/>
    </location>
</feature>
<dbReference type="EMBL" id="BTSX01000005">
    <property type="protein sequence ID" value="GMT00889.1"/>
    <property type="molecule type" value="Genomic_DNA"/>
</dbReference>
<name>A0AAV5U244_9BILA</name>
<evidence type="ECO:0000313" key="4">
    <source>
        <dbReference type="Proteomes" id="UP001432027"/>
    </source>
</evidence>